<evidence type="ECO:0000256" key="10">
    <source>
        <dbReference type="PIRSR" id="PIRSR601929-2"/>
    </source>
</evidence>
<feature type="signal peptide" evidence="12">
    <location>
        <begin position="1"/>
        <end position="21"/>
    </location>
</feature>
<dbReference type="FunFam" id="2.60.120.10:FF:000047">
    <property type="entry name" value="Auxin-binding protein ABP19a"/>
    <property type="match status" value="1"/>
</dbReference>
<organism evidence="14 15">
    <name type="scientific">Amborella trichopoda</name>
    <dbReference type="NCBI Taxonomy" id="13333"/>
    <lineage>
        <taxon>Eukaryota</taxon>
        <taxon>Viridiplantae</taxon>
        <taxon>Streptophyta</taxon>
        <taxon>Embryophyta</taxon>
        <taxon>Tracheophyta</taxon>
        <taxon>Spermatophyta</taxon>
        <taxon>Magnoliopsida</taxon>
        <taxon>Amborellales</taxon>
        <taxon>Amborellaceae</taxon>
        <taxon>Amborella</taxon>
    </lineage>
</organism>
<accession>W1NX04</accession>
<proteinExistence type="inferred from homology"/>
<feature type="binding site" evidence="9">
    <location>
        <position position="104"/>
    </location>
    <ligand>
        <name>oxalate</name>
        <dbReference type="ChEBI" id="CHEBI:30623"/>
    </ligand>
</feature>
<dbReference type="SUPFAM" id="SSF51182">
    <property type="entry name" value="RmlC-like cupins"/>
    <property type="match status" value="1"/>
</dbReference>
<evidence type="ECO:0000256" key="9">
    <source>
        <dbReference type="PIRSR" id="PIRSR601929-1"/>
    </source>
</evidence>
<reference evidence="15" key="1">
    <citation type="journal article" date="2013" name="Science">
        <title>The Amborella genome and the evolution of flowering plants.</title>
        <authorList>
            <consortium name="Amborella Genome Project"/>
        </authorList>
    </citation>
    <scope>NUCLEOTIDE SEQUENCE [LARGE SCALE GENOMIC DNA]</scope>
</reference>
<evidence type="ECO:0000256" key="6">
    <source>
        <dbReference type="ARBA" id="ARBA00022729"/>
    </source>
</evidence>
<evidence type="ECO:0000256" key="3">
    <source>
        <dbReference type="ARBA" id="ARBA00022523"/>
    </source>
</evidence>
<feature type="disulfide bond" evidence="11">
    <location>
        <begin position="25"/>
        <end position="40"/>
    </location>
</feature>
<dbReference type="OrthoDB" id="1921208at2759"/>
<keyword evidence="3 12" id="KW-0052">Apoplast</keyword>
<evidence type="ECO:0000256" key="2">
    <source>
        <dbReference type="ARBA" id="ARBA00007456"/>
    </source>
</evidence>
<dbReference type="Gramene" id="ERM99878">
    <property type="protein sequence ID" value="ERM99878"/>
    <property type="gene ID" value="AMTR_s00110p00020470"/>
</dbReference>
<feature type="binding site" evidence="10">
    <location>
        <position position="109"/>
    </location>
    <ligand>
        <name>Mn(2+)</name>
        <dbReference type="ChEBI" id="CHEBI:29035"/>
    </ligand>
</feature>
<evidence type="ECO:0000256" key="5">
    <source>
        <dbReference type="ARBA" id="ARBA00022723"/>
    </source>
</evidence>
<dbReference type="CDD" id="cd02241">
    <property type="entry name" value="cupin_OxOx"/>
    <property type="match status" value="1"/>
</dbReference>
<dbReference type="EMBL" id="KI394965">
    <property type="protein sequence ID" value="ERM99878.1"/>
    <property type="molecule type" value="Genomic_DNA"/>
</dbReference>
<evidence type="ECO:0000256" key="7">
    <source>
        <dbReference type="ARBA" id="ARBA00023157"/>
    </source>
</evidence>
<dbReference type="InterPro" id="IPR011051">
    <property type="entry name" value="RmlC_Cupin_sf"/>
</dbReference>
<feature type="domain" description="Cupin type-1" evidence="13">
    <location>
        <begin position="54"/>
        <end position="200"/>
    </location>
</feature>
<dbReference type="GO" id="GO:0030145">
    <property type="term" value="F:manganese ion binding"/>
    <property type="evidence" value="ECO:0007669"/>
    <property type="project" value="UniProtKB-UniRule"/>
</dbReference>
<comment type="subcellular location">
    <subcellularLocation>
        <location evidence="1 12">Secreted</location>
        <location evidence="1 12">Extracellular space</location>
        <location evidence="1 12">Apoplast</location>
    </subcellularLocation>
</comment>
<dbReference type="KEGG" id="atr:18427959"/>
<feature type="binding site" evidence="10">
    <location>
        <position position="104"/>
    </location>
    <ligand>
        <name>Mn(2+)</name>
        <dbReference type="ChEBI" id="CHEBI:29035"/>
    </ligand>
</feature>
<evidence type="ECO:0000259" key="13">
    <source>
        <dbReference type="SMART" id="SM00835"/>
    </source>
</evidence>
<evidence type="ECO:0000313" key="15">
    <source>
        <dbReference type="Proteomes" id="UP000017836"/>
    </source>
</evidence>
<dbReference type="HOGENOM" id="CLU_015790_0_2_1"/>
<evidence type="ECO:0000256" key="11">
    <source>
        <dbReference type="PIRSR" id="PIRSR601929-3"/>
    </source>
</evidence>
<dbReference type="Gene3D" id="2.60.120.10">
    <property type="entry name" value="Jelly Rolls"/>
    <property type="match status" value="1"/>
</dbReference>
<dbReference type="InterPro" id="IPR001929">
    <property type="entry name" value="Germin"/>
</dbReference>
<dbReference type="Proteomes" id="UP000017836">
    <property type="component" value="Unassembled WGS sequence"/>
</dbReference>
<evidence type="ECO:0000313" key="14">
    <source>
        <dbReference type="EMBL" id="ERM99878.1"/>
    </source>
</evidence>
<dbReference type="PANTHER" id="PTHR31238">
    <property type="entry name" value="GERMIN-LIKE PROTEIN SUBFAMILY 3 MEMBER 3"/>
    <property type="match status" value="1"/>
</dbReference>
<gene>
    <name evidence="14" type="ORF">AMTR_s00110p00020470</name>
</gene>
<dbReference type="GO" id="GO:0048046">
    <property type="term" value="C:apoplast"/>
    <property type="evidence" value="ECO:0007669"/>
    <property type="project" value="UniProtKB-SubCell"/>
</dbReference>
<evidence type="ECO:0000256" key="1">
    <source>
        <dbReference type="ARBA" id="ARBA00004271"/>
    </source>
</evidence>
<keyword evidence="8 9" id="KW-0464">Manganese</keyword>
<dbReference type="InterPro" id="IPR014710">
    <property type="entry name" value="RmlC-like_jellyroll"/>
</dbReference>
<keyword evidence="7 11" id="KW-1015">Disulfide bond</keyword>
<dbReference type="OMA" id="IFRNHLT"/>
<feature type="binding site" evidence="10">
    <location>
        <position position="102"/>
    </location>
    <ligand>
        <name>Mn(2+)</name>
        <dbReference type="ChEBI" id="CHEBI:29035"/>
    </ligand>
</feature>
<protein>
    <recommendedName>
        <fullName evidence="12">Germin-like protein</fullName>
    </recommendedName>
</protein>
<feature type="chain" id="PRO_5019617591" description="Germin-like protein" evidence="12">
    <location>
        <begin position="22"/>
        <end position="210"/>
    </location>
</feature>
<dbReference type="Pfam" id="PF00190">
    <property type="entry name" value="Cupin_1"/>
    <property type="match status" value="1"/>
</dbReference>
<dbReference type="AlphaFoldDB" id="W1NX04"/>
<dbReference type="PRINTS" id="PR00325">
    <property type="entry name" value="GERMIN"/>
</dbReference>
<keyword evidence="4 12" id="KW-0964">Secreted</keyword>
<dbReference type="eggNOG" id="ENOG502QT7C">
    <property type="taxonomic scope" value="Eukaryota"/>
</dbReference>
<keyword evidence="15" id="KW-1185">Reference proteome</keyword>
<name>W1NX04_AMBTC</name>
<feature type="binding site" evidence="10">
    <location>
        <position position="148"/>
    </location>
    <ligand>
        <name>Mn(2+)</name>
        <dbReference type="ChEBI" id="CHEBI:29035"/>
    </ligand>
</feature>
<keyword evidence="6 12" id="KW-0732">Signal</keyword>
<dbReference type="GO" id="GO:0031012">
    <property type="term" value="C:extracellular matrix"/>
    <property type="evidence" value="ECO:0000318"/>
    <property type="project" value="GO_Central"/>
</dbReference>
<dbReference type="InterPro" id="IPR006045">
    <property type="entry name" value="Cupin_1"/>
</dbReference>
<keyword evidence="5 9" id="KW-0479">Metal-binding</keyword>
<comment type="similarity">
    <text evidence="2 12">Belongs to the germin family.</text>
</comment>
<evidence type="ECO:0000256" key="12">
    <source>
        <dbReference type="RuleBase" id="RU366015"/>
    </source>
</evidence>
<sequence>MPRLLLLLLSLLSFLLPHASSLDYCVADTSLPQTFSGFPCKNPSNLTADDFSYSGLANPGNTSNTIKATVTPAFLTEFPALNGLGLAVGRVDVAPGGVIPLHTHPDANEALVLIQGTLIVGFVDTSNKAYIKSLKTGDVFVFPQGLLHFQVNSGTTPAFAIITLNSAAPGAQLTSFSLFSSDFSSKLIETTTFLSEAEVKRLKTLLGGSN</sequence>
<evidence type="ECO:0000256" key="4">
    <source>
        <dbReference type="ARBA" id="ARBA00022525"/>
    </source>
</evidence>
<dbReference type="SMART" id="SM00835">
    <property type="entry name" value="Cupin_1"/>
    <property type="match status" value="1"/>
</dbReference>
<feature type="binding site" evidence="9">
    <location>
        <position position="109"/>
    </location>
    <ligand>
        <name>oxalate</name>
        <dbReference type="ChEBI" id="CHEBI:30623"/>
    </ligand>
</feature>
<evidence type="ECO:0000256" key="8">
    <source>
        <dbReference type="ARBA" id="ARBA00023211"/>
    </source>
</evidence>